<dbReference type="OrthoDB" id="6106197at2"/>
<evidence type="ECO:0000313" key="2">
    <source>
        <dbReference type="EMBL" id="SBS30531.1"/>
    </source>
</evidence>
<organism evidence="2 3">
    <name type="scientific">Marinomonas aquimarina</name>
    <dbReference type="NCBI Taxonomy" id="295068"/>
    <lineage>
        <taxon>Bacteria</taxon>
        <taxon>Pseudomonadati</taxon>
        <taxon>Pseudomonadota</taxon>
        <taxon>Gammaproteobacteria</taxon>
        <taxon>Oceanospirillales</taxon>
        <taxon>Oceanospirillaceae</taxon>
        <taxon>Marinomonas</taxon>
    </lineage>
</organism>
<keyword evidence="1" id="KW-0732">Signal</keyword>
<dbReference type="AlphaFoldDB" id="A0A1A8TF82"/>
<dbReference type="EMBL" id="FLOC01000008">
    <property type="protein sequence ID" value="SBS30531.1"/>
    <property type="molecule type" value="Genomic_DNA"/>
</dbReference>
<evidence type="ECO:0000256" key="1">
    <source>
        <dbReference type="SAM" id="SignalP"/>
    </source>
</evidence>
<protein>
    <submittedName>
        <fullName evidence="2">Uncharacterized protein</fullName>
    </submittedName>
</protein>
<feature type="signal peptide" evidence="1">
    <location>
        <begin position="1"/>
        <end position="23"/>
    </location>
</feature>
<dbReference type="RefSeq" id="WP_067208692.1">
    <property type="nucleotide sequence ID" value="NZ_FLOC01000008.1"/>
</dbReference>
<keyword evidence="3" id="KW-1185">Reference proteome</keyword>
<proteinExistence type="predicted"/>
<name>A0A1A8TF82_9GAMM</name>
<dbReference type="Proteomes" id="UP000092627">
    <property type="component" value="Unassembled WGS sequence"/>
</dbReference>
<sequence>MKKLAAITSAVFMASAMSTAAIADNISDDFRAAEASYQALSAQLETMGYEAGELDLGYAMTPSQKLDAVKEQNKELQGVFDDLHKAN</sequence>
<reference evidence="2 3" key="1">
    <citation type="submission" date="2016-06" db="EMBL/GenBank/DDBJ databases">
        <authorList>
            <person name="Kjaerup R.B."/>
            <person name="Dalgaard T.S."/>
            <person name="Juul-Madsen H.R."/>
        </authorList>
    </citation>
    <scope>NUCLEOTIDE SEQUENCE [LARGE SCALE GENOMIC DNA]</scope>
    <source>
        <strain evidence="2 3">CECT 5080</strain>
    </source>
</reference>
<evidence type="ECO:0000313" key="3">
    <source>
        <dbReference type="Proteomes" id="UP000092627"/>
    </source>
</evidence>
<feature type="chain" id="PRO_5008379001" evidence="1">
    <location>
        <begin position="24"/>
        <end position="87"/>
    </location>
</feature>
<gene>
    <name evidence="2" type="ORF">MAQ5080_01697</name>
</gene>
<accession>A0A1A8TF82</accession>